<dbReference type="Pfam" id="PF01266">
    <property type="entry name" value="DAO"/>
    <property type="match status" value="1"/>
</dbReference>
<reference evidence="3 4" key="1">
    <citation type="submission" date="2014-03" db="EMBL/GenBank/DDBJ databases">
        <title>Draft Genome Sequences of Four Burkholderia Strains.</title>
        <authorList>
            <person name="Liu X.Y."/>
            <person name="Li C.X."/>
            <person name="Xu J.H."/>
        </authorList>
    </citation>
    <scope>NUCLEOTIDE SEQUENCE [LARGE SCALE GENOMIC DNA]</scope>
    <source>
        <strain evidence="3 4">DSM 50014</strain>
    </source>
</reference>
<sequence>MKNGAIHLDATGPFSREAGADTRYDPTYDPLVSPGPGQGKQYAPTYWAATAGVAPPDDGPLTQDIDVDVAIIGGGYTGLAAALFLAREHGIKAVVLEANKVSWGCTSRNGGQGQNASGRLSRSQWIERWGKDVALKMHHEIYEGFHTFKSLVSQIDCDPQPGGHFLIAHRPRIMQGLAAESKVWKDVFGYPSQLYDAESFRREFVNDSEAAGALHEPEGIGVHPLKLAYGYLKLARQHGAKVHPGSPVTGWQTINGVHHLRTPGGTVRARSVGIATGAYTAPGLHRSLTSKIMPILSNSMVTRPLTPAELDACNFRTNQVLTDTRTLRFYYRLLPDNRVQIGSRSAITGQDAPNARHLDLLVNGLYRKFPALRGIQIDYSWWGWVDVSHDMMPRVFQPDPKETVYYALGYGGNGVSYSAQAGRRLAERIAGKGAQQTLPIFNSPLPGHMFAPFRRLGQRMLYHWYYLRDEQR</sequence>
<dbReference type="InterPro" id="IPR036188">
    <property type="entry name" value="FAD/NAD-bd_sf"/>
</dbReference>
<dbReference type="Gene3D" id="3.30.9.10">
    <property type="entry name" value="D-Amino Acid Oxidase, subunit A, domain 2"/>
    <property type="match status" value="1"/>
</dbReference>
<evidence type="ECO:0000259" key="2">
    <source>
        <dbReference type="Pfam" id="PF01266"/>
    </source>
</evidence>
<evidence type="ECO:0000313" key="4">
    <source>
        <dbReference type="Proteomes" id="UP000027466"/>
    </source>
</evidence>
<dbReference type="Proteomes" id="UP000027466">
    <property type="component" value="Unassembled WGS sequence"/>
</dbReference>
<keyword evidence="1" id="KW-0560">Oxidoreductase</keyword>
<dbReference type="AlphaFoldDB" id="A0A069PD19"/>
<dbReference type="SUPFAM" id="SSF51905">
    <property type="entry name" value="FAD/NAD(P)-binding domain"/>
    <property type="match status" value="1"/>
</dbReference>
<organism evidence="3 4">
    <name type="scientific">Caballeronia glathei</name>
    <dbReference type="NCBI Taxonomy" id="60547"/>
    <lineage>
        <taxon>Bacteria</taxon>
        <taxon>Pseudomonadati</taxon>
        <taxon>Pseudomonadota</taxon>
        <taxon>Betaproteobacteria</taxon>
        <taxon>Burkholderiales</taxon>
        <taxon>Burkholderiaceae</taxon>
        <taxon>Caballeronia</taxon>
    </lineage>
</organism>
<dbReference type="STRING" id="60547.GCA_000751215_04583"/>
<gene>
    <name evidence="3" type="ORF">BG61_39150</name>
</gene>
<protein>
    <submittedName>
        <fullName evidence="3">FAD-dependent oxidoreductase</fullName>
    </submittedName>
</protein>
<dbReference type="PANTHER" id="PTHR13847">
    <property type="entry name" value="SARCOSINE DEHYDROGENASE-RELATED"/>
    <property type="match status" value="1"/>
</dbReference>
<dbReference type="InterPro" id="IPR006076">
    <property type="entry name" value="FAD-dep_OxRdtase"/>
</dbReference>
<keyword evidence="4" id="KW-1185">Reference proteome</keyword>
<comment type="caution">
    <text evidence="3">The sequence shown here is derived from an EMBL/GenBank/DDBJ whole genome shotgun (WGS) entry which is preliminary data.</text>
</comment>
<dbReference type="Gene3D" id="3.50.50.60">
    <property type="entry name" value="FAD/NAD(P)-binding domain"/>
    <property type="match status" value="1"/>
</dbReference>
<dbReference type="GO" id="GO:0005737">
    <property type="term" value="C:cytoplasm"/>
    <property type="evidence" value="ECO:0007669"/>
    <property type="project" value="TreeGrafter"/>
</dbReference>
<dbReference type="GO" id="GO:0016491">
    <property type="term" value="F:oxidoreductase activity"/>
    <property type="evidence" value="ECO:0007669"/>
    <property type="project" value="UniProtKB-KW"/>
</dbReference>
<dbReference type="PANTHER" id="PTHR13847:SF281">
    <property type="entry name" value="FAD DEPENDENT OXIDOREDUCTASE DOMAIN-CONTAINING PROTEIN"/>
    <property type="match status" value="1"/>
</dbReference>
<feature type="domain" description="FAD dependent oxidoreductase" evidence="2">
    <location>
        <begin position="68"/>
        <end position="428"/>
    </location>
</feature>
<evidence type="ECO:0000256" key="1">
    <source>
        <dbReference type="ARBA" id="ARBA00023002"/>
    </source>
</evidence>
<dbReference type="RefSeq" id="WP_051672950.1">
    <property type="nucleotide sequence ID" value="NZ_CADFFX010000002.1"/>
</dbReference>
<proteinExistence type="predicted"/>
<name>A0A069PD19_9BURK</name>
<accession>A0A069PD19</accession>
<dbReference type="EMBL" id="JFHC01000083">
    <property type="protein sequence ID" value="KDR38593.1"/>
    <property type="molecule type" value="Genomic_DNA"/>
</dbReference>
<evidence type="ECO:0000313" key="3">
    <source>
        <dbReference type="EMBL" id="KDR38593.1"/>
    </source>
</evidence>